<dbReference type="RefSeq" id="WP_201692602.1">
    <property type="nucleotide sequence ID" value="NZ_JAEQND010000014.1"/>
</dbReference>
<dbReference type="InterPro" id="IPR017642">
    <property type="entry name" value="DNA_S_mod_DndB"/>
</dbReference>
<name>A0ABS1JUS5_9BURK</name>
<gene>
    <name evidence="1" type="ORF">JI746_22890</name>
</gene>
<organism evidence="1 2">
    <name type="scientific">Ramlibacter alkalitolerans</name>
    <dbReference type="NCBI Taxonomy" id="2039631"/>
    <lineage>
        <taxon>Bacteria</taxon>
        <taxon>Pseudomonadati</taxon>
        <taxon>Pseudomonadota</taxon>
        <taxon>Betaproteobacteria</taxon>
        <taxon>Burkholderiales</taxon>
        <taxon>Comamonadaceae</taxon>
        <taxon>Ramlibacter</taxon>
    </lineage>
</organism>
<reference evidence="1 2" key="1">
    <citation type="journal article" date="2017" name="Int. J. Syst. Evol. Microbiol.">
        <title>Ramlibacter alkalitolerans sp. nov., alkali-tolerant bacterium isolated from soil of ginseng.</title>
        <authorList>
            <person name="Lee D.H."/>
            <person name="Cha C.J."/>
        </authorList>
    </citation>
    <scope>NUCLEOTIDE SEQUENCE [LARGE SCALE GENOMIC DNA]</scope>
    <source>
        <strain evidence="1 2">KACC 19305</strain>
    </source>
</reference>
<dbReference type="NCBIfam" id="TIGR03187">
    <property type="entry name" value="DGQHR"/>
    <property type="match status" value="1"/>
</dbReference>
<dbReference type="NCBIfam" id="NF041060">
    <property type="entry name" value="DpdB"/>
    <property type="match status" value="1"/>
</dbReference>
<dbReference type="CDD" id="cd16413">
    <property type="entry name" value="DGQHR_domain"/>
    <property type="match status" value="1"/>
</dbReference>
<evidence type="ECO:0000313" key="1">
    <source>
        <dbReference type="EMBL" id="MBL0427972.1"/>
    </source>
</evidence>
<dbReference type="EMBL" id="JAEQND010000014">
    <property type="protein sequence ID" value="MBL0427972.1"/>
    <property type="molecule type" value="Genomic_DNA"/>
</dbReference>
<sequence length="390" mass="42974">MTGRRVLPKKFTAARTSDEIVVRALHTTQGNGTDVYAFFIHGSDIVRVADISRVGRDDTDTLKGFQRPEIRSHVKGIVEYLNQGQVLFPNAIILALSPAVHFAASRGTRPTGDEGIAQSGTLTIPVYEEGKRVAWIVDGQQRSLALARAESREIAVPVIGFVSDRIDVQREQFILVNKAKPLPTRLINELLPETGGLHLPRELSVRKVPSELCSLLNRDPASPFHQLIKRPSDGAAAGKAVVTDSAVITMIRNSINNPLGALATFRLATPGRESADLENMYRLLVTFWSAVKAVFPEAWGRDPRHSRLMHSAGILAMGVLMDRIYARVSPHEDVKSVQRELQKVASSCRWTRGTWDSLGVAWNEIQNTTRDIRRLQTALVQAYIGGGEAP</sequence>
<comment type="caution">
    <text evidence="1">The sequence shown here is derived from an EMBL/GenBank/DDBJ whole genome shotgun (WGS) entry which is preliminary data.</text>
</comment>
<dbReference type="Proteomes" id="UP000622707">
    <property type="component" value="Unassembled WGS sequence"/>
</dbReference>
<dbReference type="Pfam" id="PF14072">
    <property type="entry name" value="DndB"/>
    <property type="match status" value="1"/>
</dbReference>
<keyword evidence="2" id="KW-1185">Reference proteome</keyword>
<protein>
    <submittedName>
        <fullName evidence="1">DGQHR domain-containing protein</fullName>
    </submittedName>
</protein>
<dbReference type="InterPro" id="IPR017601">
    <property type="entry name" value="DGQHR-contain_dom"/>
</dbReference>
<accession>A0ABS1JUS5</accession>
<evidence type="ECO:0000313" key="2">
    <source>
        <dbReference type="Proteomes" id="UP000622707"/>
    </source>
</evidence>
<proteinExistence type="predicted"/>